<accession>I3DY02</accession>
<gene>
    <name evidence="1" type="ORF">PB1_16239</name>
</gene>
<evidence type="ECO:0000313" key="2">
    <source>
        <dbReference type="Proteomes" id="UP000010523"/>
    </source>
</evidence>
<sequence>MIRIKWEIKYFLSGIQFYRKIKGGHWYKVRPKYDLMYGSYWINRAPFFNEIVIATEVY</sequence>
<dbReference type="Proteomes" id="UP000010523">
    <property type="component" value="Unassembled WGS sequence"/>
</dbReference>
<dbReference type="PATRIC" id="fig|997296.3.peg.3420"/>
<proteinExistence type="predicted"/>
<dbReference type="EMBL" id="AFEU01000003">
    <property type="protein sequence ID" value="EIJ79123.1"/>
    <property type="molecule type" value="Genomic_DNA"/>
</dbReference>
<dbReference type="STRING" id="997296.PB1_16239"/>
<dbReference type="AlphaFoldDB" id="I3DY02"/>
<reference evidence="1 2" key="1">
    <citation type="journal article" date="2012" name="Appl. Environ. Microbiol.">
        <title>Genome Sequence of Thermotolerant Bacillus methanolicus: Features and Regulation Related to Methylotrophy and Production of L-Lysine and L-Glutamate from Methanol.</title>
        <authorList>
            <person name="Heggeset T.M."/>
            <person name="Krog A."/>
            <person name="Balzer S."/>
            <person name="Wentzel A."/>
            <person name="Ellingsen T.E."/>
            <person name="Brautaset T."/>
        </authorList>
    </citation>
    <scope>NUCLEOTIDE SEQUENCE [LARGE SCALE GENOMIC DNA]</scope>
    <source>
        <strain evidence="1 2">PB1</strain>
    </source>
</reference>
<comment type="caution">
    <text evidence="1">The sequence shown here is derived from an EMBL/GenBank/DDBJ whole genome shotgun (WGS) entry which is preliminary data.</text>
</comment>
<protein>
    <submittedName>
        <fullName evidence="1">Uncharacterized protein</fullName>
    </submittedName>
</protein>
<keyword evidence="2" id="KW-1185">Reference proteome</keyword>
<organism evidence="1 2">
    <name type="scientific">Bacillus methanolicus PB1</name>
    <dbReference type="NCBI Taxonomy" id="997296"/>
    <lineage>
        <taxon>Bacteria</taxon>
        <taxon>Bacillati</taxon>
        <taxon>Bacillota</taxon>
        <taxon>Bacilli</taxon>
        <taxon>Bacillales</taxon>
        <taxon>Bacillaceae</taxon>
        <taxon>Bacillus</taxon>
    </lineage>
</organism>
<name>I3DY02_BACMT</name>
<evidence type="ECO:0000313" key="1">
    <source>
        <dbReference type="EMBL" id="EIJ79123.1"/>
    </source>
</evidence>